<evidence type="ECO:0000256" key="1">
    <source>
        <dbReference type="SAM" id="Coils"/>
    </source>
</evidence>
<evidence type="ECO:0000313" key="2">
    <source>
        <dbReference type="EMBL" id="WLR96481.1"/>
    </source>
</evidence>
<sequence>MSVHLARYLKDFSAPARPPAPLFKPSSFAQRDDGAATEPFAIAPALPAVDVEAERAEAFEQGRSAAEAELLARHEAELAALKSAHQAALESLKVRYEQEYAEALAERFSAFTAAVADSVAAQAAQVLAPVMSQVLTQGAVSDLARVIAEGLQEGEGVTITVKGPADLFDQLKSHFNEPMPVFRHIEVQDVDLTVEFGDAVLVTRMAAWADTVSKVLG</sequence>
<name>A0AA50H6X8_9HYPH</name>
<organism evidence="2 3">
    <name type="scientific">Shinella sumterensis</name>
    <dbReference type="NCBI Taxonomy" id="1967501"/>
    <lineage>
        <taxon>Bacteria</taxon>
        <taxon>Pseudomonadati</taxon>
        <taxon>Pseudomonadota</taxon>
        <taxon>Alphaproteobacteria</taxon>
        <taxon>Hyphomicrobiales</taxon>
        <taxon>Rhizobiaceae</taxon>
        <taxon>Shinella</taxon>
    </lineage>
</organism>
<keyword evidence="1" id="KW-0175">Coiled coil</keyword>
<reference evidence="2 3" key="1">
    <citation type="submission" date="2023-08" db="EMBL/GenBank/DDBJ databases">
        <title>Pathogen: clinical or host-associated sample.</title>
        <authorList>
            <person name="Hergert J."/>
            <person name="Casey R."/>
            <person name="Wagner J."/>
            <person name="Young E.L."/>
            <person name="Oakeson K.F."/>
        </authorList>
    </citation>
    <scope>NUCLEOTIDE SEQUENCE [LARGE SCALE GENOMIC DNA]</scope>
    <source>
        <strain evidence="2 3">1760953</strain>
    </source>
</reference>
<dbReference type="EMBL" id="CP132302">
    <property type="protein sequence ID" value="WLR96481.1"/>
    <property type="molecule type" value="Genomic_DNA"/>
</dbReference>
<proteinExistence type="predicted"/>
<protein>
    <submittedName>
        <fullName evidence="2">Uncharacterized protein</fullName>
    </submittedName>
</protein>
<keyword evidence="3" id="KW-1185">Reference proteome</keyword>
<dbReference type="Proteomes" id="UP001234585">
    <property type="component" value="Chromosome"/>
</dbReference>
<feature type="coiled-coil region" evidence="1">
    <location>
        <begin position="71"/>
        <end position="106"/>
    </location>
</feature>
<gene>
    <name evidence="2" type="ORF">Q9313_12240</name>
</gene>
<evidence type="ECO:0000313" key="3">
    <source>
        <dbReference type="Proteomes" id="UP001234585"/>
    </source>
</evidence>
<accession>A0AA50H6X8</accession>
<dbReference type="RefSeq" id="WP_160870052.1">
    <property type="nucleotide sequence ID" value="NZ_CP132302.1"/>
</dbReference>
<dbReference type="AlphaFoldDB" id="A0AA50H6X8"/>